<organism evidence="1 2">
    <name type="scientific">Populus alba x Populus x berolinensis</name>
    <dbReference type="NCBI Taxonomy" id="444605"/>
    <lineage>
        <taxon>Eukaryota</taxon>
        <taxon>Viridiplantae</taxon>
        <taxon>Streptophyta</taxon>
        <taxon>Embryophyta</taxon>
        <taxon>Tracheophyta</taxon>
        <taxon>Spermatophyta</taxon>
        <taxon>Magnoliopsida</taxon>
        <taxon>eudicotyledons</taxon>
        <taxon>Gunneridae</taxon>
        <taxon>Pentapetalae</taxon>
        <taxon>rosids</taxon>
        <taxon>fabids</taxon>
        <taxon>Malpighiales</taxon>
        <taxon>Salicaceae</taxon>
        <taxon>Saliceae</taxon>
        <taxon>Populus</taxon>
    </lineage>
</organism>
<dbReference type="Proteomes" id="UP001164929">
    <property type="component" value="Chromosome 15"/>
</dbReference>
<dbReference type="AlphaFoldDB" id="A0AAD6LSQ0"/>
<gene>
    <name evidence="1" type="ORF">NC653_035333</name>
</gene>
<evidence type="ECO:0008006" key="3">
    <source>
        <dbReference type="Google" id="ProtNLM"/>
    </source>
</evidence>
<dbReference type="EMBL" id="JAQIZT010000015">
    <property type="protein sequence ID" value="KAJ6971027.1"/>
    <property type="molecule type" value="Genomic_DNA"/>
</dbReference>
<accession>A0AAD6LSQ0</accession>
<name>A0AAD6LSQ0_9ROSI</name>
<evidence type="ECO:0000313" key="1">
    <source>
        <dbReference type="EMBL" id="KAJ6971027.1"/>
    </source>
</evidence>
<sequence>MWIQNTQISNRVGFQIKHPPNQYKNSTNLRISFKMARQMECERLHKALYDCHRRVPAGTGRETACRHLNRALAECMVAVVCPHESEAVRSLCSSGGTKLKRSQCQDAQLALSVCLSSHQQE</sequence>
<comment type="caution">
    <text evidence="1">The sequence shown here is derived from an EMBL/GenBank/DDBJ whole genome shotgun (WGS) entry which is preliminary data.</text>
</comment>
<reference evidence="1" key="1">
    <citation type="journal article" date="2023" name="Mol. Ecol. Resour.">
        <title>Chromosome-level genome assembly of a triploid poplar Populus alba 'Berolinensis'.</title>
        <authorList>
            <person name="Chen S."/>
            <person name="Yu Y."/>
            <person name="Wang X."/>
            <person name="Wang S."/>
            <person name="Zhang T."/>
            <person name="Zhou Y."/>
            <person name="He R."/>
            <person name="Meng N."/>
            <person name="Wang Y."/>
            <person name="Liu W."/>
            <person name="Liu Z."/>
            <person name="Liu J."/>
            <person name="Guo Q."/>
            <person name="Huang H."/>
            <person name="Sederoff R.R."/>
            <person name="Wang G."/>
            <person name="Qu G."/>
            <person name="Chen S."/>
        </authorList>
    </citation>
    <scope>NUCLEOTIDE SEQUENCE</scope>
    <source>
        <strain evidence="1">SC-2020</strain>
    </source>
</reference>
<proteinExistence type="predicted"/>
<keyword evidence="2" id="KW-1185">Reference proteome</keyword>
<evidence type="ECO:0000313" key="2">
    <source>
        <dbReference type="Proteomes" id="UP001164929"/>
    </source>
</evidence>
<protein>
    <recommendedName>
        <fullName evidence="3">COX assembly mitochondrial protein</fullName>
    </recommendedName>
</protein>